<feature type="domain" description="ABC transporter" evidence="4">
    <location>
        <begin position="2"/>
        <end position="239"/>
    </location>
</feature>
<evidence type="ECO:0000256" key="2">
    <source>
        <dbReference type="ARBA" id="ARBA00022741"/>
    </source>
</evidence>
<dbReference type="PANTHER" id="PTHR43023">
    <property type="entry name" value="PROTEIN TRIGALACTOSYLDIACYLGLYCEROL 3, CHLOROPLASTIC"/>
    <property type="match status" value="1"/>
</dbReference>
<dbReference type="Pfam" id="PF00005">
    <property type="entry name" value="ABC_tran"/>
    <property type="match status" value="1"/>
</dbReference>
<evidence type="ECO:0000256" key="3">
    <source>
        <dbReference type="ARBA" id="ARBA00022840"/>
    </source>
</evidence>
<sequence length="243" mass="27204">MIEIKDLYKNFGSKEVLRGVNLIIEPGETIVIIGRSGCGKSVLIKHIVGLLTPDKGYVRVEDKIVHELSLNELYELRKKFGFLFQGAALFDSMTVEENVALPLIESYNHYSMKEVRKIVEEKLELVGLSGVLNLKPAELSGGMKKRVGLARALVTNPSYILYDEPTTGLDPIMSDSIDQLIKELADKLKVTSVVVTHDMYSVKNVAKKVAMMNDGIIYFVGKPDELLNSKDKVIMDFIRRTEV</sequence>
<dbReference type="InterPro" id="IPR003593">
    <property type="entry name" value="AAA+_ATPase"/>
</dbReference>
<gene>
    <name evidence="5" type="ORF">ENS31_13325</name>
</gene>
<proteinExistence type="predicted"/>
<name>A0A7V3E8K5_9BACT</name>
<dbReference type="InterPro" id="IPR003439">
    <property type="entry name" value="ABC_transporter-like_ATP-bd"/>
</dbReference>
<keyword evidence="2" id="KW-0547">Nucleotide-binding</keyword>
<dbReference type="PROSITE" id="PS50893">
    <property type="entry name" value="ABC_TRANSPORTER_2"/>
    <property type="match status" value="1"/>
</dbReference>
<dbReference type="EMBL" id="DSUJ01000011">
    <property type="protein sequence ID" value="HFI92492.1"/>
    <property type="molecule type" value="Genomic_DNA"/>
</dbReference>
<dbReference type="SMART" id="SM00382">
    <property type="entry name" value="AAA"/>
    <property type="match status" value="1"/>
</dbReference>
<dbReference type="PANTHER" id="PTHR43023:SF6">
    <property type="entry name" value="INTERMEMBRANE PHOSPHOLIPID TRANSPORT SYSTEM ATP-BINDING PROTEIN MLAF"/>
    <property type="match status" value="1"/>
</dbReference>
<reference evidence="5" key="1">
    <citation type="journal article" date="2020" name="mSystems">
        <title>Genome- and Community-Level Interaction Insights into Carbon Utilization and Element Cycling Functions of Hydrothermarchaeota in Hydrothermal Sediment.</title>
        <authorList>
            <person name="Zhou Z."/>
            <person name="Liu Y."/>
            <person name="Xu W."/>
            <person name="Pan J."/>
            <person name="Luo Z.H."/>
            <person name="Li M."/>
        </authorList>
    </citation>
    <scope>NUCLEOTIDE SEQUENCE [LARGE SCALE GENOMIC DNA]</scope>
    <source>
        <strain evidence="5">SpSt-479</strain>
    </source>
</reference>
<evidence type="ECO:0000313" key="5">
    <source>
        <dbReference type="EMBL" id="HFI92492.1"/>
    </source>
</evidence>
<dbReference type="GO" id="GO:0005524">
    <property type="term" value="F:ATP binding"/>
    <property type="evidence" value="ECO:0007669"/>
    <property type="project" value="UniProtKB-KW"/>
</dbReference>
<comment type="caution">
    <text evidence="5">The sequence shown here is derived from an EMBL/GenBank/DDBJ whole genome shotgun (WGS) entry which is preliminary data.</text>
</comment>
<dbReference type="InterPro" id="IPR027417">
    <property type="entry name" value="P-loop_NTPase"/>
</dbReference>
<dbReference type="AlphaFoldDB" id="A0A7V3E8K5"/>
<dbReference type="SUPFAM" id="SSF52540">
    <property type="entry name" value="P-loop containing nucleoside triphosphate hydrolases"/>
    <property type="match status" value="1"/>
</dbReference>
<dbReference type="PROSITE" id="PS00211">
    <property type="entry name" value="ABC_TRANSPORTER_1"/>
    <property type="match status" value="1"/>
</dbReference>
<keyword evidence="1" id="KW-0813">Transport</keyword>
<organism evidence="5">
    <name type="scientific">Ignavibacterium album</name>
    <dbReference type="NCBI Taxonomy" id="591197"/>
    <lineage>
        <taxon>Bacteria</taxon>
        <taxon>Pseudomonadati</taxon>
        <taxon>Ignavibacteriota</taxon>
        <taxon>Ignavibacteria</taxon>
        <taxon>Ignavibacteriales</taxon>
        <taxon>Ignavibacteriaceae</taxon>
        <taxon>Ignavibacterium</taxon>
    </lineage>
</organism>
<dbReference type="InterPro" id="IPR017871">
    <property type="entry name" value="ABC_transporter-like_CS"/>
</dbReference>
<keyword evidence="3 5" id="KW-0067">ATP-binding</keyword>
<evidence type="ECO:0000256" key="1">
    <source>
        <dbReference type="ARBA" id="ARBA00022448"/>
    </source>
</evidence>
<dbReference type="CDD" id="cd03261">
    <property type="entry name" value="ABC_Org_Solvent_Resistant"/>
    <property type="match status" value="1"/>
</dbReference>
<accession>A0A7V3E8K5</accession>
<dbReference type="Gene3D" id="3.40.50.300">
    <property type="entry name" value="P-loop containing nucleotide triphosphate hydrolases"/>
    <property type="match status" value="1"/>
</dbReference>
<evidence type="ECO:0000259" key="4">
    <source>
        <dbReference type="PROSITE" id="PS50893"/>
    </source>
</evidence>
<dbReference type="GO" id="GO:0016887">
    <property type="term" value="F:ATP hydrolysis activity"/>
    <property type="evidence" value="ECO:0007669"/>
    <property type="project" value="InterPro"/>
</dbReference>
<protein>
    <submittedName>
        <fullName evidence="5">ABC transporter ATP-binding protein</fullName>
    </submittedName>
</protein>